<dbReference type="GO" id="GO:0003700">
    <property type="term" value="F:DNA-binding transcription factor activity"/>
    <property type="evidence" value="ECO:0007669"/>
    <property type="project" value="InterPro"/>
</dbReference>
<dbReference type="SUPFAM" id="SSF46689">
    <property type="entry name" value="Homeodomain-like"/>
    <property type="match status" value="2"/>
</dbReference>
<evidence type="ECO:0000313" key="5">
    <source>
        <dbReference type="EMBL" id="ALJ26793.1"/>
    </source>
</evidence>
<dbReference type="InterPro" id="IPR009057">
    <property type="entry name" value="Homeodomain-like_sf"/>
</dbReference>
<dbReference type="Pfam" id="PF12833">
    <property type="entry name" value="HTH_18"/>
    <property type="match status" value="1"/>
</dbReference>
<dbReference type="PANTHER" id="PTHR46796">
    <property type="entry name" value="HTH-TYPE TRANSCRIPTIONAL ACTIVATOR RHAS-RELATED"/>
    <property type="match status" value="1"/>
</dbReference>
<evidence type="ECO:0000256" key="2">
    <source>
        <dbReference type="ARBA" id="ARBA00023125"/>
    </source>
</evidence>
<dbReference type="GO" id="GO:0043565">
    <property type="term" value="F:sequence-specific DNA binding"/>
    <property type="evidence" value="ECO:0007669"/>
    <property type="project" value="InterPro"/>
</dbReference>
<dbReference type="SMART" id="SM00342">
    <property type="entry name" value="HTH_ARAC"/>
    <property type="match status" value="1"/>
</dbReference>
<proteinExistence type="predicted"/>
<keyword evidence="2" id="KW-0238">DNA-binding</keyword>
<dbReference type="PROSITE" id="PS01124">
    <property type="entry name" value="HTH_ARAC_FAMILY_2"/>
    <property type="match status" value="1"/>
</dbReference>
<feature type="domain" description="HTH araC/xylS-type" evidence="4">
    <location>
        <begin position="188"/>
        <end position="286"/>
    </location>
</feature>
<dbReference type="InterPro" id="IPR020449">
    <property type="entry name" value="Tscrpt_reg_AraC-type_HTH"/>
</dbReference>
<dbReference type="Proteomes" id="UP000061010">
    <property type="component" value="Chromosome"/>
</dbReference>
<reference evidence="5 6" key="1">
    <citation type="journal article" date="2015" name="Genome Announc.">
        <title>Complete Genome Sequencing of Stenotrophomonas acidaminiphila ZAC14D2_NAIMI4_2, a Multidrug-Resistant Strain Isolated from Sediments of a Polluted River in Mexico, Uncovers New Antibiotic Resistance Genes and a Novel Class-II Lasso Peptide Biosynthesis Gene Cluster.</title>
        <authorList>
            <person name="Vinuesa P."/>
            <person name="Ochoa-Sanchez L.E."/>
        </authorList>
    </citation>
    <scope>NUCLEOTIDE SEQUENCE [LARGE SCALE GENOMIC DNA]</scope>
    <source>
        <strain evidence="5 6">ZAC14D2_NAIMI4_2</strain>
    </source>
</reference>
<keyword evidence="6" id="KW-1185">Reference proteome</keyword>
<dbReference type="PANTHER" id="PTHR46796:SF7">
    <property type="entry name" value="ARAC FAMILY TRANSCRIPTIONAL REGULATOR"/>
    <property type="match status" value="1"/>
</dbReference>
<protein>
    <submittedName>
        <fullName evidence="5">Hth transcriptional regulator</fullName>
    </submittedName>
</protein>
<dbReference type="EMBL" id="CP012900">
    <property type="protein sequence ID" value="ALJ26793.1"/>
    <property type="molecule type" value="Genomic_DNA"/>
</dbReference>
<name>A0A0S1AVG4_9GAMM</name>
<dbReference type="InterPro" id="IPR018062">
    <property type="entry name" value="HTH_AraC-typ_CS"/>
</dbReference>
<gene>
    <name evidence="5" type="ORF">AOT14_03340</name>
</gene>
<dbReference type="Gene3D" id="1.10.10.60">
    <property type="entry name" value="Homeodomain-like"/>
    <property type="match status" value="2"/>
</dbReference>
<dbReference type="KEGG" id="sacz:AOT14_03340"/>
<dbReference type="AlphaFoldDB" id="A0A0S1AVG4"/>
<keyword evidence="3" id="KW-0804">Transcription</keyword>
<evidence type="ECO:0000256" key="3">
    <source>
        <dbReference type="ARBA" id="ARBA00023163"/>
    </source>
</evidence>
<dbReference type="InterPro" id="IPR050204">
    <property type="entry name" value="AraC_XylS_family_regulators"/>
</dbReference>
<dbReference type="OrthoDB" id="6053579at2"/>
<accession>A0A0S1AVG4</accession>
<keyword evidence="1" id="KW-0805">Transcription regulation</keyword>
<dbReference type="PROSITE" id="PS00041">
    <property type="entry name" value="HTH_ARAC_FAMILY_1"/>
    <property type="match status" value="1"/>
</dbReference>
<dbReference type="PRINTS" id="PR00032">
    <property type="entry name" value="HTHARAC"/>
</dbReference>
<evidence type="ECO:0000256" key="1">
    <source>
        <dbReference type="ARBA" id="ARBA00023015"/>
    </source>
</evidence>
<dbReference type="PATRIC" id="fig|128780.6.peg.343"/>
<evidence type="ECO:0000313" key="6">
    <source>
        <dbReference type="Proteomes" id="UP000061010"/>
    </source>
</evidence>
<evidence type="ECO:0000259" key="4">
    <source>
        <dbReference type="PROSITE" id="PS01124"/>
    </source>
</evidence>
<sequence length="306" mass="33526">MQVQVQVMWLDRGDTRQLERAGDADVPVLATLARGASLALGGAEASFWLVLRGGLDIVARVGTFRLDAGQWIHFDRGAHPLLHAGERTIAVGLVLPAALQMQLLRSPQLALFPGRGTVPALARRLLVRRWHAVLGRPARGMQATLADRWQVERLLRALAGLQQGHQALIARCPGRSLSHRRQVYARMQRALQYIEGHTHRVVRIGELAELSSMSVWYFTKTFRAVYGECPQATSVRLRLASSARLIRDTSLSITEVGAASGFENNCSFSRAFRTRFGVSPSLYRSGARALSTDPANPMDSACGAVA</sequence>
<dbReference type="InterPro" id="IPR018060">
    <property type="entry name" value="HTH_AraC"/>
</dbReference>
<organism evidence="5 6">
    <name type="scientific">Stenotrophomonas acidaminiphila</name>
    <dbReference type="NCBI Taxonomy" id="128780"/>
    <lineage>
        <taxon>Bacteria</taxon>
        <taxon>Pseudomonadati</taxon>
        <taxon>Pseudomonadota</taxon>
        <taxon>Gammaproteobacteria</taxon>
        <taxon>Lysobacterales</taxon>
        <taxon>Lysobacteraceae</taxon>
        <taxon>Stenotrophomonas</taxon>
    </lineage>
</organism>